<sequence>MRAGTLRHRITIQRRSAEQDPNTGAMIEGWADLVTVWANVEPLSVREFIASRGEQAEITARITIRYRTGLDPKMRILHRGLIYNIEGVLPDPRTGRQYLTMPVSGGVNDG</sequence>
<dbReference type="OrthoDB" id="8640229at2"/>
<evidence type="ECO:0000313" key="2">
    <source>
        <dbReference type="Proteomes" id="UP000250025"/>
    </source>
</evidence>
<gene>
    <name evidence="1" type="ORF">B9G99_00140</name>
</gene>
<dbReference type="NCBIfam" id="TIGR01563">
    <property type="entry name" value="gp16_SPP1"/>
    <property type="match status" value="1"/>
</dbReference>
<proteinExistence type="predicted"/>
<evidence type="ECO:0000313" key="1">
    <source>
        <dbReference type="EMBL" id="ARS51504.1"/>
    </source>
</evidence>
<keyword evidence="2" id="KW-1185">Reference proteome</keyword>
<dbReference type="Gene3D" id="2.40.10.270">
    <property type="entry name" value="Bacteriophage SPP1 head-tail adaptor protein"/>
    <property type="match status" value="1"/>
</dbReference>
<dbReference type="Pfam" id="PF05521">
    <property type="entry name" value="Phage_HCP"/>
    <property type="match status" value="1"/>
</dbReference>
<reference evidence="1 2" key="1">
    <citation type="journal article" date="2017" name="Int. J. Syst. Evol. Microbiol.">
        <title>Kushneria konosiri sp. nov., isolated from the Korean salt-fermented seafood Daemi-jeot.</title>
        <authorList>
            <person name="Yun J.H."/>
            <person name="Park S.K."/>
            <person name="Lee J.Y."/>
            <person name="Jung M.J."/>
            <person name="Bae J.W."/>
        </authorList>
    </citation>
    <scope>NUCLEOTIDE SEQUENCE [LARGE SCALE GENOMIC DNA]</scope>
    <source>
        <strain evidence="1 2">X49</strain>
    </source>
</reference>
<dbReference type="KEGG" id="kus:B9G99_00140"/>
<accession>A0A2Z2H307</accession>
<name>A0A2Z2H307_9GAMM</name>
<dbReference type="InterPro" id="IPR038666">
    <property type="entry name" value="SSP1_head-tail_sf"/>
</dbReference>
<dbReference type="Proteomes" id="UP000250025">
    <property type="component" value="Chromosome"/>
</dbReference>
<dbReference type="RefSeq" id="WP_086620212.1">
    <property type="nucleotide sequence ID" value="NZ_CP021323.1"/>
</dbReference>
<dbReference type="AlphaFoldDB" id="A0A2Z2H307"/>
<protein>
    <submittedName>
        <fullName evidence="1">Head-tail adaptor protein</fullName>
    </submittedName>
</protein>
<organism evidence="1 2">
    <name type="scientific">Kushneria konosiri</name>
    <dbReference type="NCBI Taxonomy" id="698828"/>
    <lineage>
        <taxon>Bacteria</taxon>
        <taxon>Pseudomonadati</taxon>
        <taxon>Pseudomonadota</taxon>
        <taxon>Gammaproteobacteria</taxon>
        <taxon>Oceanospirillales</taxon>
        <taxon>Halomonadaceae</taxon>
        <taxon>Kushneria</taxon>
    </lineage>
</organism>
<dbReference type="InterPro" id="IPR008767">
    <property type="entry name" value="Phage_SPP1_head-tail_adaptor"/>
</dbReference>
<dbReference type="EMBL" id="CP021323">
    <property type="protein sequence ID" value="ARS51504.1"/>
    <property type="molecule type" value="Genomic_DNA"/>
</dbReference>